<evidence type="ECO:0000256" key="10">
    <source>
        <dbReference type="SAM" id="MobiDB-lite"/>
    </source>
</evidence>
<dbReference type="Gene3D" id="2.30.29.30">
    <property type="entry name" value="Pleckstrin-homology domain (PH domain)/Phosphotyrosine-binding domain (PTB)"/>
    <property type="match status" value="1"/>
</dbReference>
<dbReference type="InterPro" id="IPR000648">
    <property type="entry name" value="Oxysterol-bd"/>
</dbReference>
<dbReference type="Pfam" id="PF01237">
    <property type="entry name" value="Oxysterol_BP"/>
    <property type="match status" value="1"/>
</dbReference>
<dbReference type="PANTHER" id="PTHR10972">
    <property type="entry name" value="OXYSTEROL-BINDING PROTEIN-RELATED"/>
    <property type="match status" value="1"/>
</dbReference>
<keyword evidence="3 9" id="KW-0813">Transport</keyword>
<evidence type="ECO:0000256" key="2">
    <source>
        <dbReference type="ARBA" id="ARBA00008842"/>
    </source>
</evidence>
<evidence type="ECO:0000256" key="3">
    <source>
        <dbReference type="ARBA" id="ARBA00022448"/>
    </source>
</evidence>
<dbReference type="InterPro" id="IPR001849">
    <property type="entry name" value="PH_domain"/>
</dbReference>
<keyword evidence="7" id="KW-0446">Lipid-binding</keyword>
<comment type="subcellular location">
    <subcellularLocation>
        <location evidence="1">Cytoplasm</location>
    </subcellularLocation>
</comment>
<evidence type="ECO:0000259" key="11">
    <source>
        <dbReference type="PROSITE" id="PS50003"/>
    </source>
</evidence>
<dbReference type="GO" id="GO:0006869">
    <property type="term" value="P:lipid transport"/>
    <property type="evidence" value="ECO:0007669"/>
    <property type="project" value="UniProtKB-KW"/>
</dbReference>
<evidence type="ECO:0000313" key="13">
    <source>
        <dbReference type="Proteomes" id="UP000594260"/>
    </source>
</evidence>
<dbReference type="RefSeq" id="XP_022646463.1">
    <property type="nucleotide sequence ID" value="XM_022790728.1"/>
</dbReference>
<feature type="region of interest" description="Disordered" evidence="10">
    <location>
        <begin position="295"/>
        <end position="343"/>
    </location>
</feature>
<dbReference type="GO" id="GO:0016020">
    <property type="term" value="C:membrane"/>
    <property type="evidence" value="ECO:0007669"/>
    <property type="project" value="TreeGrafter"/>
</dbReference>
<dbReference type="GO" id="GO:0032934">
    <property type="term" value="F:sterol binding"/>
    <property type="evidence" value="ECO:0007669"/>
    <property type="project" value="TreeGrafter"/>
</dbReference>
<keyword evidence="13" id="KW-1185">Reference proteome</keyword>
<dbReference type="EnsemblMetazoa" id="XM_022790728">
    <property type="protein sequence ID" value="XP_022646463"/>
    <property type="gene ID" value="LOC111244093"/>
</dbReference>
<feature type="domain" description="PH" evidence="11">
    <location>
        <begin position="30"/>
        <end position="127"/>
    </location>
</feature>
<dbReference type="InterPro" id="IPR037239">
    <property type="entry name" value="OSBP_sf"/>
</dbReference>
<feature type="region of interest" description="Disordered" evidence="10">
    <location>
        <begin position="694"/>
        <end position="719"/>
    </location>
</feature>
<dbReference type="InterPro" id="IPR018494">
    <property type="entry name" value="Oxysterol-bd_CS"/>
</dbReference>
<dbReference type="SUPFAM" id="SSF50729">
    <property type="entry name" value="PH domain-like"/>
    <property type="match status" value="1"/>
</dbReference>
<evidence type="ECO:0000256" key="4">
    <source>
        <dbReference type="ARBA" id="ARBA00022490"/>
    </source>
</evidence>
<dbReference type="Pfam" id="PF15409">
    <property type="entry name" value="PH_8"/>
    <property type="match status" value="1"/>
</dbReference>
<dbReference type="Gene3D" id="2.40.160.120">
    <property type="match status" value="1"/>
</dbReference>
<feature type="compositionally biased region" description="Basic residues" evidence="10">
    <location>
        <begin position="248"/>
        <end position="266"/>
    </location>
</feature>
<dbReference type="Proteomes" id="UP000594260">
    <property type="component" value="Unplaced"/>
</dbReference>
<evidence type="ECO:0000256" key="1">
    <source>
        <dbReference type="ARBA" id="ARBA00004496"/>
    </source>
</evidence>
<dbReference type="CDD" id="cd13291">
    <property type="entry name" value="PH_ORP10_ORP11"/>
    <property type="match status" value="1"/>
</dbReference>
<evidence type="ECO:0000256" key="5">
    <source>
        <dbReference type="ARBA" id="ARBA00022553"/>
    </source>
</evidence>
<keyword evidence="4" id="KW-0963">Cytoplasm</keyword>
<keyword evidence="5" id="KW-0597">Phosphoprotein</keyword>
<keyword evidence="6 9" id="KW-0445">Lipid transport</keyword>
<evidence type="ECO:0000256" key="8">
    <source>
        <dbReference type="RuleBase" id="RU003844"/>
    </source>
</evidence>
<dbReference type="PROSITE" id="PS50003">
    <property type="entry name" value="PH_DOMAIN"/>
    <property type="match status" value="1"/>
</dbReference>
<evidence type="ECO:0000313" key="12">
    <source>
        <dbReference type="EnsemblMetazoa" id="XP_022646463"/>
    </source>
</evidence>
<dbReference type="SUPFAM" id="SSF144000">
    <property type="entry name" value="Oxysterol-binding protein-like"/>
    <property type="match status" value="1"/>
</dbReference>
<dbReference type="InterPro" id="IPR041680">
    <property type="entry name" value="PH_8"/>
</dbReference>
<proteinExistence type="inferred from homology"/>
<protein>
    <recommendedName>
        <fullName evidence="9">Oxysterol-binding protein</fullName>
    </recommendedName>
</protein>
<dbReference type="Gene3D" id="1.10.287.2720">
    <property type="match status" value="1"/>
</dbReference>
<dbReference type="SMART" id="SM00233">
    <property type="entry name" value="PH"/>
    <property type="match status" value="1"/>
</dbReference>
<sequence>MSGAETRDGAAALSNILSQELDSNDVAQARGIYEGQLYKYTNVVKGYQYRFFVLNRELGTLEYYMLEDIKKTRPRGAMHLAGAVISPSEEDGQMFTISAACGEIYRLRAQDSKKRQLWVNRMRSVAEAHTDSIGLKHPPLPVVGAGGGIGVKDKENSRPQPPGVLPCPGEAFQSLQQKLAEANTAFRDLAIAIETLPNAMQIKPHDQDLLLLKATSTATVVSLEQCFSLLAEQRHGHRTAQQGTPGHGSRKNHGHKQHSKKLKKKLRDWAHQPFRPVVQQSTSAGECKATISSAHSSAALPHVTSESTLVSMQTARSSGGEISDEEVGSPFDGQGPAQVHQGPIRETDIFPSTEDKDAILTLLGQLKLGTDLTRVSLPVFVQEPRSLLELYADLFSYAPLFVAISDGKTDEDRMLACIRWLLSALFATRRGLVARKPFNPVLGESFRCSFRLPRSVEDNGNPPPRVTFVAEQVSHHPPKSAIYVECIERDMKCEASLTVKASFMNMFVGIEFLGSLGVELININERYVVTLPQMACRSLVSRPYFEFSGKMRVRCSKTGCSATISFPSKQLVVGPEKITSSTSELPTAPDPPFHGAKMHGVTVEMRNRENNICLRGQGHWNESVSFSREAGDLQHHFEFNIRSKEQCCKRVRPLAEQDANESRRVWAHVSRALQQGDFEAASGYKFQLEETYRKMNQGGDQNKDKVSGGSRHDRHMASSRAFEPKLFRLVRRMESNSSLCDYEYKHALQQQQQPPIQQQQSSPQ</sequence>
<dbReference type="Gene3D" id="6.10.140.1150">
    <property type="match status" value="1"/>
</dbReference>
<organism evidence="12 13">
    <name type="scientific">Varroa destructor</name>
    <name type="common">Honeybee mite</name>
    <dbReference type="NCBI Taxonomy" id="109461"/>
    <lineage>
        <taxon>Eukaryota</taxon>
        <taxon>Metazoa</taxon>
        <taxon>Ecdysozoa</taxon>
        <taxon>Arthropoda</taxon>
        <taxon>Chelicerata</taxon>
        <taxon>Arachnida</taxon>
        <taxon>Acari</taxon>
        <taxon>Parasitiformes</taxon>
        <taxon>Mesostigmata</taxon>
        <taxon>Gamasina</taxon>
        <taxon>Dermanyssoidea</taxon>
        <taxon>Varroidae</taxon>
        <taxon>Varroa</taxon>
    </lineage>
</organism>
<reference evidence="12" key="1">
    <citation type="submission" date="2021-01" db="UniProtKB">
        <authorList>
            <consortium name="EnsemblMetazoa"/>
        </authorList>
    </citation>
    <scope>IDENTIFICATION</scope>
</reference>
<evidence type="ECO:0000256" key="6">
    <source>
        <dbReference type="ARBA" id="ARBA00023055"/>
    </source>
</evidence>
<accession>A0A7M7J3Q9</accession>
<dbReference type="PANTHER" id="PTHR10972:SF141">
    <property type="entry name" value="OXYSTEROL-BINDING PROTEIN"/>
    <property type="match status" value="1"/>
</dbReference>
<feature type="compositionally biased region" description="Low complexity" evidence="10">
    <location>
        <begin position="749"/>
        <end position="764"/>
    </location>
</feature>
<feature type="region of interest" description="Disordered" evidence="10">
    <location>
        <begin position="745"/>
        <end position="764"/>
    </location>
</feature>
<comment type="similarity">
    <text evidence="2 8">Belongs to the OSBP family.</text>
</comment>
<dbReference type="PROSITE" id="PS01013">
    <property type="entry name" value="OSBP"/>
    <property type="match status" value="1"/>
</dbReference>
<dbReference type="InterPro" id="IPR011993">
    <property type="entry name" value="PH-like_dom_sf"/>
</dbReference>
<evidence type="ECO:0000256" key="7">
    <source>
        <dbReference type="ARBA" id="ARBA00023121"/>
    </source>
</evidence>
<feature type="compositionally biased region" description="Polar residues" evidence="10">
    <location>
        <begin position="304"/>
        <end position="317"/>
    </location>
</feature>
<feature type="region of interest" description="Disordered" evidence="10">
    <location>
        <begin position="235"/>
        <end position="266"/>
    </location>
</feature>
<evidence type="ECO:0000256" key="9">
    <source>
        <dbReference type="RuleBase" id="RU003845"/>
    </source>
</evidence>
<name>A0A7M7J3Q9_VARDE</name>
<dbReference type="AlphaFoldDB" id="A0A7M7J3Q9"/>
<dbReference type="GO" id="GO:0005829">
    <property type="term" value="C:cytosol"/>
    <property type="evidence" value="ECO:0007669"/>
    <property type="project" value="TreeGrafter"/>
</dbReference>
<dbReference type="GeneID" id="111244093"/>